<dbReference type="Proteomes" id="UP001165136">
    <property type="component" value="Unassembled WGS sequence"/>
</dbReference>
<dbReference type="Pfam" id="PF13401">
    <property type="entry name" value="AAA_22"/>
    <property type="match status" value="1"/>
</dbReference>
<dbReference type="PANTHER" id="PTHR47691:SF3">
    <property type="entry name" value="HTH-TYPE TRANSCRIPTIONAL REGULATOR RV0890C-RELATED"/>
    <property type="match status" value="1"/>
</dbReference>
<dbReference type="SUPFAM" id="SSF48452">
    <property type="entry name" value="TPR-like"/>
    <property type="match status" value="2"/>
</dbReference>
<dbReference type="InterPro" id="IPR011990">
    <property type="entry name" value="TPR-like_helical_dom_sf"/>
</dbReference>
<reference evidence="2" key="1">
    <citation type="submission" date="2023-03" db="EMBL/GenBank/DDBJ databases">
        <title>Amycolatopsis taiwanensis NBRC 103393.</title>
        <authorList>
            <person name="Ichikawa N."/>
            <person name="Sato H."/>
            <person name="Tonouchi N."/>
        </authorList>
    </citation>
    <scope>NUCLEOTIDE SEQUENCE</scope>
    <source>
        <strain evidence="2">NBRC 103393</strain>
    </source>
</reference>
<dbReference type="SUPFAM" id="SSF47413">
    <property type="entry name" value="lambda repressor-like DNA-binding domains"/>
    <property type="match status" value="1"/>
</dbReference>
<dbReference type="PRINTS" id="PR00364">
    <property type="entry name" value="DISEASERSIST"/>
</dbReference>
<name>A0A9W6QZB4_9PSEU</name>
<sequence>MDEASAFGNLLLTHRRAAGMTQADLAEISGVSVRALRDLERGRARAAQRRSAEALADAMGLSGGDREFFLVTAKEERRRTPRTEQATVVCALPPAVARLLGRERELRTVADEVATGGVISIVGHPGVGKTALAVAAAHQLRRDFPDGCFAVDLRGMDDQPVTPRAALEQLLRALGVPAHQIPAGEAEQSALFRSRVTGRRVLILLDNAADEAQVRPLLASGPEAMTLITCRRALAGLEAARWVWLDPLAGQAAVDLLASIVGADRVAAEPDAAAELASLCGNLPLAVRIAGNRLATRPHWSIAYLAAQLRNERTRLSALSAGDLQVRSAFEMSYRRLSPAARLVFRRLAAVPGRDLGAGLAAVATTMTEPDVLIYLNELVDVSLLQTAVVPGRFQFHDLIRLFARERWEAEEKPDERARLSTAVQDNLIGTATAAGLLFYPETLETRRFGSRDEAAEWLASEGDNWLAAQREAARLGRHREVLDLAKAMHWYSDGRTQERPWDEVFAHGVAAARALGSRADEAKLLNFLAWAQYICLGDLDGGLATLRQALAVAIEAGDRAEQAWANGYLGAVLMRLGRPEEALERARRSFALSVEISFWMGQASIRNLLGIILGRLGRHEEALSVHLAVLSDAEAHRDRANAEARRLLASYTQLQIGRARSGLGEWRQAANAFRDARIWFHEAGFGLEEADAAVHEGIAWREAGTYGEARDCLRLALAIYTRLTAQPQRERVLDELALVPDD</sequence>
<evidence type="ECO:0000313" key="3">
    <source>
        <dbReference type="Proteomes" id="UP001165136"/>
    </source>
</evidence>
<dbReference type="EMBL" id="BSTI01000006">
    <property type="protein sequence ID" value="GLY66746.1"/>
    <property type="molecule type" value="Genomic_DNA"/>
</dbReference>
<dbReference type="Gene3D" id="3.40.50.300">
    <property type="entry name" value="P-loop containing nucleotide triphosphate hydrolases"/>
    <property type="match status" value="1"/>
</dbReference>
<accession>A0A9W6QZB4</accession>
<dbReference type="PANTHER" id="PTHR47691">
    <property type="entry name" value="REGULATOR-RELATED"/>
    <property type="match status" value="1"/>
</dbReference>
<dbReference type="InterPro" id="IPR003593">
    <property type="entry name" value="AAA+_ATPase"/>
</dbReference>
<dbReference type="PROSITE" id="PS50943">
    <property type="entry name" value="HTH_CROC1"/>
    <property type="match status" value="1"/>
</dbReference>
<dbReference type="AlphaFoldDB" id="A0A9W6QZB4"/>
<dbReference type="Pfam" id="PF13424">
    <property type="entry name" value="TPR_12"/>
    <property type="match status" value="1"/>
</dbReference>
<dbReference type="SMART" id="SM00382">
    <property type="entry name" value="AAA"/>
    <property type="match status" value="1"/>
</dbReference>
<evidence type="ECO:0000259" key="1">
    <source>
        <dbReference type="PROSITE" id="PS50943"/>
    </source>
</evidence>
<dbReference type="InterPro" id="IPR001387">
    <property type="entry name" value="Cro/C1-type_HTH"/>
</dbReference>
<dbReference type="Gene3D" id="1.10.260.40">
    <property type="entry name" value="lambda repressor-like DNA-binding domains"/>
    <property type="match status" value="1"/>
</dbReference>
<comment type="caution">
    <text evidence="2">The sequence shown here is derived from an EMBL/GenBank/DDBJ whole genome shotgun (WGS) entry which is preliminary data.</text>
</comment>
<proteinExistence type="predicted"/>
<dbReference type="GO" id="GO:0043531">
    <property type="term" value="F:ADP binding"/>
    <property type="evidence" value="ECO:0007669"/>
    <property type="project" value="InterPro"/>
</dbReference>
<evidence type="ECO:0000313" key="2">
    <source>
        <dbReference type="EMBL" id="GLY66746.1"/>
    </source>
</evidence>
<protein>
    <recommendedName>
        <fullName evidence="1">HTH cro/C1-type domain-containing protein</fullName>
    </recommendedName>
</protein>
<dbReference type="SUPFAM" id="SSF52540">
    <property type="entry name" value="P-loop containing nucleoside triphosphate hydrolases"/>
    <property type="match status" value="1"/>
</dbReference>
<dbReference type="SMART" id="SM00530">
    <property type="entry name" value="HTH_XRE"/>
    <property type="match status" value="1"/>
</dbReference>
<keyword evidence="3" id="KW-1185">Reference proteome</keyword>
<dbReference type="Pfam" id="PF13560">
    <property type="entry name" value="HTH_31"/>
    <property type="match status" value="1"/>
</dbReference>
<feature type="domain" description="HTH cro/C1-type" evidence="1">
    <location>
        <begin position="11"/>
        <end position="66"/>
    </location>
</feature>
<dbReference type="Gene3D" id="1.25.40.10">
    <property type="entry name" value="Tetratricopeptide repeat domain"/>
    <property type="match status" value="1"/>
</dbReference>
<dbReference type="InterPro" id="IPR049945">
    <property type="entry name" value="AAA_22"/>
</dbReference>
<dbReference type="RefSeq" id="WP_285487451.1">
    <property type="nucleotide sequence ID" value="NZ_BSTI01000006.1"/>
</dbReference>
<dbReference type="InterPro" id="IPR010982">
    <property type="entry name" value="Lambda_DNA-bd_dom_sf"/>
</dbReference>
<organism evidence="2 3">
    <name type="scientific">Amycolatopsis taiwanensis</name>
    <dbReference type="NCBI Taxonomy" id="342230"/>
    <lineage>
        <taxon>Bacteria</taxon>
        <taxon>Bacillati</taxon>
        <taxon>Actinomycetota</taxon>
        <taxon>Actinomycetes</taxon>
        <taxon>Pseudonocardiales</taxon>
        <taxon>Pseudonocardiaceae</taxon>
        <taxon>Amycolatopsis</taxon>
    </lineage>
</organism>
<dbReference type="InterPro" id="IPR027417">
    <property type="entry name" value="P-loop_NTPase"/>
</dbReference>
<gene>
    <name evidence="2" type="ORF">Atai01_33650</name>
</gene>
<dbReference type="CDD" id="cd00093">
    <property type="entry name" value="HTH_XRE"/>
    <property type="match status" value="1"/>
</dbReference>
<dbReference type="GO" id="GO:0003677">
    <property type="term" value="F:DNA binding"/>
    <property type="evidence" value="ECO:0007669"/>
    <property type="project" value="InterPro"/>
</dbReference>